<organism evidence="14 15">
    <name type="scientific">Tumebacillus lipolyticus</name>
    <dbReference type="NCBI Taxonomy" id="1280370"/>
    <lineage>
        <taxon>Bacteria</taxon>
        <taxon>Bacillati</taxon>
        <taxon>Bacillota</taxon>
        <taxon>Bacilli</taxon>
        <taxon>Bacillales</taxon>
        <taxon>Alicyclobacillaceae</taxon>
        <taxon>Tumebacillus</taxon>
    </lineage>
</organism>
<feature type="transmembrane region" description="Helical" evidence="12">
    <location>
        <begin position="392"/>
        <end position="413"/>
    </location>
</feature>
<dbReference type="SMART" id="SM00382">
    <property type="entry name" value="AAA"/>
    <property type="match status" value="1"/>
</dbReference>
<keyword evidence="9" id="KW-1278">Translocase</keyword>
<dbReference type="EMBL" id="JBHUIO010000011">
    <property type="protein sequence ID" value="MFD2171723.1"/>
    <property type="molecule type" value="Genomic_DNA"/>
</dbReference>
<dbReference type="InterPro" id="IPR027417">
    <property type="entry name" value="P-loop_NTPase"/>
</dbReference>
<evidence type="ECO:0000256" key="12">
    <source>
        <dbReference type="SAM" id="Phobius"/>
    </source>
</evidence>
<dbReference type="CDD" id="cd16914">
    <property type="entry name" value="EcfT"/>
    <property type="match status" value="1"/>
</dbReference>
<feature type="transmembrane region" description="Helical" evidence="12">
    <location>
        <begin position="345"/>
        <end position="372"/>
    </location>
</feature>
<accession>A0ABW5A0X5</accession>
<evidence type="ECO:0000313" key="14">
    <source>
        <dbReference type="EMBL" id="MFD2171723.1"/>
    </source>
</evidence>
<keyword evidence="6 12" id="KW-0812">Transmembrane</keyword>
<keyword evidence="10 12" id="KW-1133">Transmembrane helix</keyword>
<dbReference type="InterPro" id="IPR017871">
    <property type="entry name" value="ABC_transporter-like_CS"/>
</dbReference>
<evidence type="ECO:0000256" key="1">
    <source>
        <dbReference type="ARBA" id="ARBA00004141"/>
    </source>
</evidence>
<dbReference type="InterPro" id="IPR015856">
    <property type="entry name" value="ABC_transpr_CbiO/EcfA_su"/>
</dbReference>
<evidence type="ECO:0000256" key="10">
    <source>
        <dbReference type="ARBA" id="ARBA00022989"/>
    </source>
</evidence>
<evidence type="ECO:0000313" key="15">
    <source>
        <dbReference type="Proteomes" id="UP001597343"/>
    </source>
</evidence>
<dbReference type="InterPro" id="IPR050095">
    <property type="entry name" value="ECF_ABC_transporter_ATP-bd"/>
</dbReference>
<dbReference type="Pfam" id="PF00005">
    <property type="entry name" value="ABC_tran"/>
    <property type="match status" value="1"/>
</dbReference>
<dbReference type="CDD" id="cd03225">
    <property type="entry name" value="ABC_cobalt_CbiO_domain1"/>
    <property type="match status" value="1"/>
</dbReference>
<dbReference type="PROSITE" id="PS00211">
    <property type="entry name" value="ABC_TRANSPORTER_1"/>
    <property type="match status" value="1"/>
</dbReference>
<dbReference type="PANTHER" id="PTHR43553">
    <property type="entry name" value="HEAVY METAL TRANSPORTER"/>
    <property type="match status" value="1"/>
</dbReference>
<protein>
    <submittedName>
        <fullName evidence="14">ATP-binding cassette domain-containing protein</fullName>
    </submittedName>
</protein>
<evidence type="ECO:0000256" key="3">
    <source>
        <dbReference type="ARBA" id="ARBA00005417"/>
    </source>
</evidence>
<evidence type="ECO:0000256" key="6">
    <source>
        <dbReference type="ARBA" id="ARBA00022692"/>
    </source>
</evidence>
<comment type="caution">
    <text evidence="14">The sequence shown here is derived from an EMBL/GenBank/DDBJ whole genome shotgun (WGS) entry which is preliminary data.</text>
</comment>
<dbReference type="InterPro" id="IPR003439">
    <property type="entry name" value="ABC_transporter-like_ATP-bd"/>
</dbReference>
<dbReference type="InterPro" id="IPR003339">
    <property type="entry name" value="ABC/ECF_trnsptr_transmembrane"/>
</dbReference>
<feature type="transmembrane region" description="Helical" evidence="12">
    <location>
        <begin position="556"/>
        <end position="574"/>
    </location>
</feature>
<comment type="similarity">
    <text evidence="3">Belongs to the ABC transporter superfamily.</text>
</comment>
<keyword evidence="7" id="KW-0547">Nucleotide-binding</keyword>
<proteinExistence type="inferred from homology"/>
<feature type="transmembrane region" description="Helical" evidence="12">
    <location>
        <begin position="425"/>
        <end position="445"/>
    </location>
</feature>
<dbReference type="Proteomes" id="UP001597343">
    <property type="component" value="Unassembled WGS sequence"/>
</dbReference>
<evidence type="ECO:0000259" key="13">
    <source>
        <dbReference type="PROSITE" id="PS50893"/>
    </source>
</evidence>
<name>A0ABW5A0X5_9BACL</name>
<feature type="domain" description="ABC transporter" evidence="13">
    <location>
        <begin position="3"/>
        <end position="235"/>
    </location>
</feature>
<dbReference type="InterPro" id="IPR003593">
    <property type="entry name" value="AAA+_ATPase"/>
</dbReference>
<evidence type="ECO:0000256" key="5">
    <source>
        <dbReference type="ARBA" id="ARBA00022475"/>
    </source>
</evidence>
<sequence length="575" mass="62731">MAVKVEHVSFGQILHDLSFTLEDGSITLLVGQTGAGKSSLLDLLTGLTRFDAGSITYDEVPLWKGKRVDSDVLRDIGVVFQFPDHQLFARTVQHEFDYSLKPLRLTKAEAAARTREALAQIGLSEELTSQSPLALSGGQKRRVALATTFATEPKWLFLDEPTAGLDPQAVQRLVALLQSAKGQRAGGIVIATHDLDSFFPLADRVLLLDRGRLAACASPKELCEQPDLMQQARVGLPASTMLSLAFQERGIDLPAHPLPPEQMAEIILQQRGGGDREQHRLIERSAQPEPAPANGGRAGVDEIAEQALAASAQLTTGATASAQPPARRTKQLGQLIRQLDPRAKWAFYLLVSLGILVQSNWSGLALATLITLGCMGAANLWQREVWRLVKPFLFFILISLALSGLRFQGGISFDVAAALNTFGQLYRFLLLMVLGVWLSSTTGQLKMKQGLETSLAPLKKLKLPVEAFALATSLMLRFVPVILQEMRRFSRISKARGKSVKGALRLRDIGAVVVPLLLSVLRLGEELSVAMEARGYAKLGIRRTSATRLCMVQNDWKIILIGGLLFALLVSARYL</sequence>
<keyword evidence="4" id="KW-0813">Transport</keyword>
<keyword evidence="8 14" id="KW-0067">ATP-binding</keyword>
<gene>
    <name evidence="14" type="ORF">ACFSOY_17310</name>
</gene>
<dbReference type="Pfam" id="PF02361">
    <property type="entry name" value="CbiQ"/>
    <property type="match status" value="1"/>
</dbReference>
<evidence type="ECO:0000256" key="7">
    <source>
        <dbReference type="ARBA" id="ARBA00022741"/>
    </source>
</evidence>
<evidence type="ECO:0000256" key="9">
    <source>
        <dbReference type="ARBA" id="ARBA00022967"/>
    </source>
</evidence>
<dbReference type="PANTHER" id="PTHR43553:SF27">
    <property type="entry name" value="ENERGY-COUPLING FACTOR TRANSPORTER ATP-BINDING PROTEIN ECFA2"/>
    <property type="match status" value="1"/>
</dbReference>
<dbReference type="GO" id="GO:0005524">
    <property type="term" value="F:ATP binding"/>
    <property type="evidence" value="ECO:0007669"/>
    <property type="project" value="UniProtKB-KW"/>
</dbReference>
<keyword evidence="15" id="KW-1185">Reference proteome</keyword>
<dbReference type="SUPFAM" id="SSF52540">
    <property type="entry name" value="P-loop containing nucleoside triphosphate hydrolases"/>
    <property type="match status" value="1"/>
</dbReference>
<keyword evidence="11 12" id="KW-0472">Membrane</keyword>
<reference evidence="15" key="1">
    <citation type="journal article" date="2019" name="Int. J. Syst. Evol. Microbiol.">
        <title>The Global Catalogue of Microorganisms (GCM) 10K type strain sequencing project: providing services to taxonomists for standard genome sequencing and annotation.</title>
        <authorList>
            <consortium name="The Broad Institute Genomics Platform"/>
            <consortium name="The Broad Institute Genome Sequencing Center for Infectious Disease"/>
            <person name="Wu L."/>
            <person name="Ma J."/>
        </authorList>
    </citation>
    <scope>NUCLEOTIDE SEQUENCE [LARGE SCALE GENOMIC DNA]</scope>
    <source>
        <strain evidence="15">CGMCC 1.13574</strain>
    </source>
</reference>
<evidence type="ECO:0000256" key="2">
    <source>
        <dbReference type="ARBA" id="ARBA00004202"/>
    </source>
</evidence>
<dbReference type="Gene3D" id="3.40.50.300">
    <property type="entry name" value="P-loop containing nucleotide triphosphate hydrolases"/>
    <property type="match status" value="1"/>
</dbReference>
<keyword evidence="5" id="KW-1003">Cell membrane</keyword>
<dbReference type="RefSeq" id="WP_386048769.1">
    <property type="nucleotide sequence ID" value="NZ_JBHUIO010000011.1"/>
</dbReference>
<comment type="subcellular location">
    <subcellularLocation>
        <location evidence="2">Cell membrane</location>
        <topology evidence="2">Peripheral membrane protein</topology>
    </subcellularLocation>
    <subcellularLocation>
        <location evidence="1">Membrane</location>
        <topology evidence="1">Multi-pass membrane protein</topology>
    </subcellularLocation>
</comment>
<evidence type="ECO:0000256" key="8">
    <source>
        <dbReference type="ARBA" id="ARBA00022840"/>
    </source>
</evidence>
<evidence type="ECO:0000256" key="4">
    <source>
        <dbReference type="ARBA" id="ARBA00022448"/>
    </source>
</evidence>
<dbReference type="PROSITE" id="PS50893">
    <property type="entry name" value="ABC_TRANSPORTER_2"/>
    <property type="match status" value="1"/>
</dbReference>
<evidence type="ECO:0000256" key="11">
    <source>
        <dbReference type="ARBA" id="ARBA00023136"/>
    </source>
</evidence>